<evidence type="ECO:0000313" key="2">
    <source>
        <dbReference type="EMBL" id="MBP2454153.1"/>
    </source>
</evidence>
<keyword evidence="3" id="KW-1185">Reference proteome</keyword>
<comment type="caution">
    <text evidence="2">The sequence shown here is derived from an EMBL/GenBank/DDBJ whole genome shotgun (WGS) entry which is preliminary data.</text>
</comment>
<evidence type="ECO:0000313" key="3">
    <source>
        <dbReference type="Proteomes" id="UP000694460"/>
    </source>
</evidence>
<organism evidence="2 3">
    <name type="scientific">Mycolicibacterium lutetiense</name>
    <dbReference type="NCBI Taxonomy" id="1641992"/>
    <lineage>
        <taxon>Bacteria</taxon>
        <taxon>Bacillati</taxon>
        <taxon>Actinomycetota</taxon>
        <taxon>Actinomycetes</taxon>
        <taxon>Mycobacteriales</taxon>
        <taxon>Mycobacteriaceae</taxon>
        <taxon>Mycolicibacterium</taxon>
    </lineage>
</organism>
<name>A0ABS4ZXD2_9MYCO</name>
<sequence length="95" mass="9636">MMLVDPEVLRTLASQADAASSTISSADVGSKATSAADGLPGSTTQWAARTVGEHFSNAAIKLADNVTKMGQAVRGAGDAFEVTDDALGSDFDGLF</sequence>
<proteinExistence type="predicted"/>
<dbReference type="EMBL" id="JAGIOP010000002">
    <property type="protein sequence ID" value="MBP2454153.1"/>
    <property type="molecule type" value="Genomic_DNA"/>
</dbReference>
<dbReference type="Proteomes" id="UP000694460">
    <property type="component" value="Unassembled WGS sequence"/>
</dbReference>
<feature type="region of interest" description="Disordered" evidence="1">
    <location>
        <begin position="19"/>
        <end position="42"/>
    </location>
</feature>
<protein>
    <submittedName>
        <fullName evidence="2">Uncharacterized protein YukE</fullName>
    </submittedName>
</protein>
<gene>
    <name evidence="2" type="ORF">JOF57_004066</name>
</gene>
<accession>A0ABS4ZXD2</accession>
<reference evidence="2 3" key="1">
    <citation type="submission" date="2021-03" db="EMBL/GenBank/DDBJ databases">
        <title>Sequencing the genomes of 1000 actinobacteria strains.</title>
        <authorList>
            <person name="Klenk H.-P."/>
        </authorList>
    </citation>
    <scope>NUCLEOTIDE SEQUENCE [LARGE SCALE GENOMIC DNA]</scope>
    <source>
        <strain evidence="2 3">DSM 46713</strain>
    </source>
</reference>
<evidence type="ECO:0000256" key="1">
    <source>
        <dbReference type="SAM" id="MobiDB-lite"/>
    </source>
</evidence>
<dbReference type="Pfam" id="PF10824">
    <property type="entry name" value="T7SS_ESX_EspC"/>
    <property type="match status" value="1"/>
</dbReference>
<dbReference type="InterPro" id="IPR022536">
    <property type="entry name" value="EspC"/>
</dbReference>